<evidence type="ECO:0000256" key="2">
    <source>
        <dbReference type="ARBA" id="ARBA00022692"/>
    </source>
</evidence>
<evidence type="ECO:0000313" key="8">
    <source>
        <dbReference type="Proteomes" id="UP000024376"/>
    </source>
</evidence>
<keyword evidence="3 5" id="KW-1133">Transmembrane helix</keyword>
<sequence length="173" mass="20087">MTLRFLIKVWASYTALSGAHDVLAAMFVSLLAWDRPEEWPPLFGSVVEAYSLRRFWGNFWHHLHSRTCERLTPPFLRVTALWAFCLSAMCHALSNWVTFRNGYTALEMRFFLCNYGVCLMETVGYRAVGGFMRFDRQLTRAAGYVWVLSVFVCLVPGWRYPVIVETALNARER</sequence>
<accession>A0A024RZT7</accession>
<feature type="domain" description="Wax synthase" evidence="6">
    <location>
        <begin position="39"/>
        <end position="113"/>
    </location>
</feature>
<organism evidence="7 8">
    <name type="scientific">Hypocrea jecorina (strain ATCC 56765 / BCRC 32924 / NRRL 11460 / Rut C-30)</name>
    <name type="common">Trichoderma reesei</name>
    <dbReference type="NCBI Taxonomy" id="1344414"/>
    <lineage>
        <taxon>Eukaryota</taxon>
        <taxon>Fungi</taxon>
        <taxon>Dikarya</taxon>
        <taxon>Ascomycota</taxon>
        <taxon>Pezizomycotina</taxon>
        <taxon>Sordariomycetes</taxon>
        <taxon>Hypocreomycetidae</taxon>
        <taxon>Hypocreales</taxon>
        <taxon>Hypocreaceae</taxon>
        <taxon>Trichoderma</taxon>
    </lineage>
</organism>
<name>A0A024RZT7_HYPJR</name>
<dbReference type="Proteomes" id="UP000024376">
    <property type="component" value="Unassembled WGS sequence"/>
</dbReference>
<evidence type="ECO:0000256" key="1">
    <source>
        <dbReference type="ARBA" id="ARBA00004141"/>
    </source>
</evidence>
<comment type="subcellular location">
    <subcellularLocation>
        <location evidence="1">Membrane</location>
        <topology evidence="1">Multi-pass membrane protein</topology>
    </subcellularLocation>
</comment>
<reference evidence="8" key="1">
    <citation type="journal article" date="2013" name="Ind. Biotechnol.">
        <title>Comparative genomics analysis of Trichoderma reesei strains.</title>
        <authorList>
            <person name="Koike H."/>
            <person name="Aerts A."/>
            <person name="LaButti K."/>
            <person name="Grigoriev I.V."/>
            <person name="Baker S.E."/>
        </authorList>
    </citation>
    <scope>NUCLEOTIDE SEQUENCE [LARGE SCALE GENOMIC DNA]</scope>
    <source>
        <strain evidence="8">ATCC 56765 / BCRC 32924 / NRRL 11460 / Rut C-30</strain>
    </source>
</reference>
<dbReference type="Pfam" id="PF13813">
    <property type="entry name" value="MBOAT_2"/>
    <property type="match status" value="1"/>
</dbReference>
<dbReference type="KEGG" id="trr:M419DRAFT_134211"/>
<proteinExistence type="predicted"/>
<dbReference type="InterPro" id="IPR032805">
    <property type="entry name" value="Wax_synthase_dom"/>
</dbReference>
<feature type="transmembrane region" description="Helical" evidence="5">
    <location>
        <begin position="141"/>
        <end position="158"/>
    </location>
</feature>
<evidence type="ECO:0000313" key="7">
    <source>
        <dbReference type="EMBL" id="ETR97685.1"/>
    </source>
</evidence>
<evidence type="ECO:0000259" key="6">
    <source>
        <dbReference type="Pfam" id="PF13813"/>
    </source>
</evidence>
<keyword evidence="2 5" id="KW-0812">Transmembrane</keyword>
<dbReference type="AlphaFoldDB" id="A0A024RZT7"/>
<keyword evidence="4 5" id="KW-0472">Membrane</keyword>
<dbReference type="GO" id="GO:0016020">
    <property type="term" value="C:membrane"/>
    <property type="evidence" value="ECO:0007669"/>
    <property type="project" value="UniProtKB-SubCell"/>
</dbReference>
<protein>
    <recommendedName>
        <fullName evidence="6">Wax synthase domain-containing protein</fullName>
    </recommendedName>
</protein>
<evidence type="ECO:0000256" key="3">
    <source>
        <dbReference type="ARBA" id="ARBA00022989"/>
    </source>
</evidence>
<evidence type="ECO:0000256" key="4">
    <source>
        <dbReference type="ARBA" id="ARBA00023136"/>
    </source>
</evidence>
<evidence type="ECO:0000256" key="5">
    <source>
        <dbReference type="SAM" id="Phobius"/>
    </source>
</evidence>
<dbReference type="HOGENOM" id="CLU_1283023_0_0_1"/>
<dbReference type="OrthoDB" id="1077582at2759"/>
<feature type="transmembrane region" description="Helical" evidence="5">
    <location>
        <begin position="12"/>
        <end position="33"/>
    </location>
</feature>
<gene>
    <name evidence="7" type="ORF">M419DRAFT_134211</name>
</gene>
<dbReference type="EMBL" id="KI911168">
    <property type="protein sequence ID" value="ETR97685.1"/>
    <property type="molecule type" value="Genomic_DNA"/>
</dbReference>
<feature type="transmembrane region" description="Helical" evidence="5">
    <location>
        <begin position="80"/>
        <end position="99"/>
    </location>
</feature>